<keyword evidence="4" id="KW-1185">Reference proteome</keyword>
<dbReference type="Proteomes" id="UP001161247">
    <property type="component" value="Chromosome 1"/>
</dbReference>
<dbReference type="AlphaFoldDB" id="A0AAV1C624"/>
<dbReference type="PANTHER" id="PTHR35481">
    <property type="entry name" value="DNA-DIRECTED RNA POLYMERASE SUBUNIT ALPHA"/>
    <property type="match status" value="1"/>
</dbReference>
<feature type="compositionally biased region" description="Polar residues" evidence="1">
    <location>
        <begin position="12"/>
        <end position="36"/>
    </location>
</feature>
<name>A0AAV1C624_OLDCO</name>
<evidence type="ECO:0000256" key="1">
    <source>
        <dbReference type="SAM" id="MobiDB-lite"/>
    </source>
</evidence>
<dbReference type="InterPro" id="IPR057225">
    <property type="entry name" value="DUF7903"/>
</dbReference>
<feature type="region of interest" description="Disordered" evidence="1">
    <location>
        <begin position="44"/>
        <end position="63"/>
    </location>
</feature>
<dbReference type="Pfam" id="PF25475">
    <property type="entry name" value="DUF7903"/>
    <property type="match status" value="1"/>
</dbReference>
<feature type="domain" description="DUF7903" evidence="2">
    <location>
        <begin position="61"/>
        <end position="417"/>
    </location>
</feature>
<gene>
    <name evidence="3" type="ORF">OLC1_LOCUS2988</name>
</gene>
<protein>
    <submittedName>
        <fullName evidence="3">OLC1v1025844C1</fullName>
    </submittedName>
</protein>
<feature type="region of interest" description="Disordered" evidence="1">
    <location>
        <begin position="1"/>
        <end position="36"/>
    </location>
</feature>
<organism evidence="3 4">
    <name type="scientific">Oldenlandia corymbosa var. corymbosa</name>
    <dbReference type="NCBI Taxonomy" id="529605"/>
    <lineage>
        <taxon>Eukaryota</taxon>
        <taxon>Viridiplantae</taxon>
        <taxon>Streptophyta</taxon>
        <taxon>Embryophyta</taxon>
        <taxon>Tracheophyta</taxon>
        <taxon>Spermatophyta</taxon>
        <taxon>Magnoliopsida</taxon>
        <taxon>eudicotyledons</taxon>
        <taxon>Gunneridae</taxon>
        <taxon>Pentapetalae</taxon>
        <taxon>asterids</taxon>
        <taxon>lamiids</taxon>
        <taxon>Gentianales</taxon>
        <taxon>Rubiaceae</taxon>
        <taxon>Rubioideae</taxon>
        <taxon>Spermacoceae</taxon>
        <taxon>Hedyotis-Oldenlandia complex</taxon>
        <taxon>Oldenlandia</taxon>
    </lineage>
</organism>
<evidence type="ECO:0000259" key="2">
    <source>
        <dbReference type="Pfam" id="PF25475"/>
    </source>
</evidence>
<accession>A0AAV1C624</accession>
<reference evidence="3" key="1">
    <citation type="submission" date="2023-03" db="EMBL/GenBank/DDBJ databases">
        <authorList>
            <person name="Julca I."/>
        </authorList>
    </citation>
    <scope>NUCLEOTIDE SEQUENCE</scope>
</reference>
<evidence type="ECO:0000313" key="3">
    <source>
        <dbReference type="EMBL" id="CAI9090946.1"/>
    </source>
</evidence>
<dbReference type="PANTHER" id="PTHR35481:SF1">
    <property type="entry name" value="DNA-DIRECTED RNA POLYMERASE SUBUNIT ALPHA"/>
    <property type="match status" value="1"/>
</dbReference>
<evidence type="ECO:0000313" key="4">
    <source>
        <dbReference type="Proteomes" id="UP001161247"/>
    </source>
</evidence>
<proteinExistence type="predicted"/>
<dbReference type="EMBL" id="OX459118">
    <property type="protein sequence ID" value="CAI9090946.1"/>
    <property type="molecule type" value="Genomic_DNA"/>
</dbReference>
<sequence>MAYIPPHKRQSGDSNCSSTSLNPVPTPTPESLSPLFQRTLNLRSSSFDRKKKNRDPNRGGPRIVFAPNATSKWFPVGLASSFDYSDDDDDGGEDDSPFMSLTKLEPFSLESYERKFGAKPRALVLNYDRIKEYGGEGRVLLEDPWRFAAENLKDDFLSAIQKVKDEIRDNDSKQVKPALVARFGRVIFRGAPRTFSERNLGQLKGSFHTNVSPSFVEHVIKDVIPKLETVVELEKEKYVVQLSDNLEPDSTLGCTCTLSKDGKSLQLYKIQWNQVRHLVADMSCLGKRVDLRLMLYSKITTPALTDDEMKCIQLVIGSAIVDPEVKGGLRWPLGTNSSGGRYTVVSAWHTHVKSFKTSSIRLKVQDADRFDFGSSLGEVSREVTLRLYDIISNSQELPTQDERLIEMLKSNFKLIWDCIL</sequence>